<dbReference type="Proteomes" id="UP001197974">
    <property type="component" value="Chromosome"/>
</dbReference>
<gene>
    <name evidence="10 13" type="primary">rsgA</name>
    <name evidence="13" type="ORF">LC087_13020</name>
</gene>
<keyword evidence="6 10" id="KW-0378">Hydrolase</keyword>
<evidence type="ECO:0000259" key="12">
    <source>
        <dbReference type="PROSITE" id="PS51721"/>
    </source>
</evidence>
<dbReference type="InterPro" id="IPR010914">
    <property type="entry name" value="RsgA_GTPase_dom"/>
</dbReference>
<dbReference type="SUPFAM" id="SSF50249">
    <property type="entry name" value="Nucleic acid-binding proteins"/>
    <property type="match status" value="1"/>
</dbReference>
<keyword evidence="4 10" id="KW-0699">rRNA-binding</keyword>
<evidence type="ECO:0000256" key="7">
    <source>
        <dbReference type="ARBA" id="ARBA00022833"/>
    </source>
</evidence>
<comment type="subcellular location">
    <subcellularLocation>
        <location evidence="10">Cytoplasm</location>
    </subcellularLocation>
</comment>
<keyword evidence="14" id="KW-1185">Reference proteome</keyword>
<keyword evidence="9 10" id="KW-0342">GTP-binding</keyword>
<dbReference type="SUPFAM" id="SSF52540">
    <property type="entry name" value="P-loop containing nucleoside triphosphate hydrolases"/>
    <property type="match status" value="1"/>
</dbReference>
<dbReference type="InterPro" id="IPR004881">
    <property type="entry name" value="Ribosome_biogen_GTPase_RsgA"/>
</dbReference>
<dbReference type="Pfam" id="PF03193">
    <property type="entry name" value="RsgA_GTPase"/>
    <property type="match status" value="1"/>
</dbReference>
<comment type="similarity">
    <text evidence="10">Belongs to the TRAFAC class YlqF/YawG GTPase family. RsgA subfamily.</text>
</comment>
<dbReference type="PANTHER" id="PTHR32120:SF10">
    <property type="entry name" value="SMALL RIBOSOMAL SUBUNIT BIOGENESIS GTPASE RSGA"/>
    <property type="match status" value="1"/>
</dbReference>
<evidence type="ECO:0000256" key="2">
    <source>
        <dbReference type="ARBA" id="ARBA00022517"/>
    </source>
</evidence>
<dbReference type="Gene3D" id="3.40.50.300">
    <property type="entry name" value="P-loop containing nucleotide triphosphate hydrolases"/>
    <property type="match status" value="1"/>
</dbReference>
<sequence>MNLQSIGWNEQLEQEFKQLNDQHCLAVGRVATQHRNLYEIWTEKGKVTGNVSGKLRYQAETKSMFPVVGDWVAISMHEGEERATIQAILQRKSQFSRKVAGDTTEEQVISANVDTVFLVSALNQDFNVRRIERYLVLAWESGANPVIVLNKADLADDLEDKRQDVEAIAFGVPIIFVSCVTKQGFDDLQNYMQKGETVSLIGSSGVGKSSIVNMLTGEEKQQVQDIREDDHKGRHTTTHRELILLESGLIMDTPGMREIQLWGDEASVHSAFDDISELSSMCKFNDCQHQNEPGCAVRQAIEEGVVSGERYESYLKLQREMVYLADKKAYLQQVKERSRQIKKTIRKSRKYK</sequence>
<evidence type="ECO:0000256" key="8">
    <source>
        <dbReference type="ARBA" id="ARBA00022884"/>
    </source>
</evidence>
<evidence type="ECO:0000256" key="10">
    <source>
        <dbReference type="HAMAP-Rule" id="MF_01820"/>
    </source>
</evidence>
<name>A0ABY9JQU0_9BACI</name>
<evidence type="ECO:0000256" key="9">
    <source>
        <dbReference type="ARBA" id="ARBA00023134"/>
    </source>
</evidence>
<keyword evidence="2 10" id="KW-0690">Ribosome biogenesis</keyword>
<evidence type="ECO:0000256" key="3">
    <source>
        <dbReference type="ARBA" id="ARBA00022723"/>
    </source>
</evidence>
<dbReference type="PROSITE" id="PS51721">
    <property type="entry name" value="G_CP"/>
    <property type="match status" value="1"/>
</dbReference>
<comment type="subunit">
    <text evidence="10">Monomer. Associates with 30S ribosomal subunit, binds 16S rRNA.</text>
</comment>
<evidence type="ECO:0000313" key="13">
    <source>
        <dbReference type="EMBL" id="WLR41769.1"/>
    </source>
</evidence>
<evidence type="ECO:0000259" key="11">
    <source>
        <dbReference type="PROSITE" id="PS50936"/>
    </source>
</evidence>
<keyword evidence="3 10" id="KW-0479">Metal-binding</keyword>
<dbReference type="HAMAP" id="MF_01820">
    <property type="entry name" value="GTPase_RsgA"/>
    <property type="match status" value="1"/>
</dbReference>
<dbReference type="InterPro" id="IPR012340">
    <property type="entry name" value="NA-bd_OB-fold"/>
</dbReference>
<accession>A0ABY9JQU0</accession>
<feature type="domain" description="EngC GTPase" evidence="11">
    <location>
        <begin position="111"/>
        <end position="257"/>
    </location>
</feature>
<dbReference type="EC" id="3.6.1.-" evidence="10"/>
<keyword evidence="7 10" id="KW-0862">Zinc</keyword>
<dbReference type="CDD" id="cd01854">
    <property type="entry name" value="YjeQ_EngC"/>
    <property type="match status" value="1"/>
</dbReference>
<feature type="domain" description="CP-type G" evidence="12">
    <location>
        <begin position="105"/>
        <end position="259"/>
    </location>
</feature>
<evidence type="ECO:0000256" key="5">
    <source>
        <dbReference type="ARBA" id="ARBA00022741"/>
    </source>
</evidence>
<feature type="binding site" evidence="10">
    <location>
        <begin position="150"/>
        <end position="153"/>
    </location>
    <ligand>
        <name>GTP</name>
        <dbReference type="ChEBI" id="CHEBI:37565"/>
    </ligand>
</feature>
<reference evidence="13 14" key="1">
    <citation type="submission" date="2023-06" db="EMBL/GenBank/DDBJ databases">
        <title>Five Gram-positive bacteria isolated from mangrove sediments in Shenzhen, Guangdong, China.</title>
        <authorList>
            <person name="Yu S."/>
            <person name="Zheng W."/>
            <person name="Huang Y."/>
        </authorList>
    </citation>
    <scope>NUCLEOTIDE SEQUENCE [LARGE SCALE GENOMIC DNA]</scope>
    <source>
        <strain evidence="13 14">SaN35-3</strain>
    </source>
</reference>
<feature type="binding site" evidence="10">
    <location>
        <position position="282"/>
    </location>
    <ligand>
        <name>Zn(2+)</name>
        <dbReference type="ChEBI" id="CHEBI:29105"/>
    </ligand>
</feature>
<dbReference type="Gene3D" id="2.40.50.140">
    <property type="entry name" value="Nucleic acid-binding proteins"/>
    <property type="match status" value="1"/>
</dbReference>
<feature type="binding site" evidence="10">
    <location>
        <position position="287"/>
    </location>
    <ligand>
        <name>Zn(2+)</name>
        <dbReference type="ChEBI" id="CHEBI:29105"/>
    </ligand>
</feature>
<feature type="binding site" evidence="10">
    <location>
        <begin position="202"/>
        <end position="210"/>
    </location>
    <ligand>
        <name>GTP</name>
        <dbReference type="ChEBI" id="CHEBI:37565"/>
    </ligand>
</feature>
<comment type="function">
    <text evidence="10">One of several proteins that assist in the late maturation steps of the functional core of the 30S ribosomal subunit. Helps release RbfA from mature subunits. May play a role in the assembly of ribosomal proteins into the subunit. Circularly permuted GTPase that catalyzes slow GTP hydrolysis, GTPase activity is stimulated by the 30S ribosomal subunit.</text>
</comment>
<evidence type="ECO:0000256" key="4">
    <source>
        <dbReference type="ARBA" id="ARBA00022730"/>
    </source>
</evidence>
<comment type="cofactor">
    <cofactor evidence="10">
        <name>Zn(2+)</name>
        <dbReference type="ChEBI" id="CHEBI:29105"/>
    </cofactor>
    <text evidence="10">Binds 1 zinc ion per subunit.</text>
</comment>
<keyword evidence="5 10" id="KW-0547">Nucleotide-binding</keyword>
<dbReference type="EMBL" id="CP129013">
    <property type="protein sequence ID" value="WLR41769.1"/>
    <property type="molecule type" value="Genomic_DNA"/>
</dbReference>
<dbReference type="NCBIfam" id="TIGR00157">
    <property type="entry name" value="ribosome small subunit-dependent GTPase A"/>
    <property type="match status" value="1"/>
</dbReference>
<dbReference type="RefSeq" id="WP_226541257.1">
    <property type="nucleotide sequence ID" value="NZ_CP129013.1"/>
</dbReference>
<dbReference type="PROSITE" id="PS50936">
    <property type="entry name" value="ENGC_GTPASE"/>
    <property type="match status" value="1"/>
</dbReference>
<feature type="binding site" evidence="10">
    <location>
        <position position="295"/>
    </location>
    <ligand>
        <name>Zn(2+)</name>
        <dbReference type="ChEBI" id="CHEBI:29105"/>
    </ligand>
</feature>
<dbReference type="InterPro" id="IPR027417">
    <property type="entry name" value="P-loop_NTPase"/>
</dbReference>
<evidence type="ECO:0000256" key="1">
    <source>
        <dbReference type="ARBA" id="ARBA00022490"/>
    </source>
</evidence>
<keyword evidence="1 10" id="KW-0963">Cytoplasm</keyword>
<protein>
    <recommendedName>
        <fullName evidence="10">Small ribosomal subunit biogenesis GTPase RsgA</fullName>
        <ecNumber evidence="10">3.6.1.-</ecNumber>
    </recommendedName>
</protein>
<evidence type="ECO:0000256" key="6">
    <source>
        <dbReference type="ARBA" id="ARBA00022801"/>
    </source>
</evidence>
<organism evidence="13 14">
    <name type="scientific">Bacillus carboniphilus</name>
    <dbReference type="NCBI Taxonomy" id="86663"/>
    <lineage>
        <taxon>Bacteria</taxon>
        <taxon>Bacillati</taxon>
        <taxon>Bacillota</taxon>
        <taxon>Bacilli</taxon>
        <taxon>Bacillales</taxon>
        <taxon>Bacillaceae</taxon>
        <taxon>Bacillus</taxon>
    </lineage>
</organism>
<evidence type="ECO:0000313" key="14">
    <source>
        <dbReference type="Proteomes" id="UP001197974"/>
    </source>
</evidence>
<dbReference type="Gene3D" id="1.10.40.50">
    <property type="entry name" value="Probable gtpase engc, domain 3"/>
    <property type="match status" value="1"/>
</dbReference>
<dbReference type="InterPro" id="IPR030378">
    <property type="entry name" value="G_CP_dom"/>
</dbReference>
<proteinExistence type="inferred from homology"/>
<feature type="binding site" evidence="10">
    <location>
        <position position="289"/>
    </location>
    <ligand>
        <name>Zn(2+)</name>
        <dbReference type="ChEBI" id="CHEBI:29105"/>
    </ligand>
</feature>
<keyword evidence="8 10" id="KW-0694">RNA-binding</keyword>
<dbReference type="PANTHER" id="PTHR32120">
    <property type="entry name" value="SMALL RIBOSOMAL SUBUNIT BIOGENESIS GTPASE RSGA"/>
    <property type="match status" value="1"/>
</dbReference>